<accession>A0ABR3VVX6</accession>
<feature type="region of interest" description="Disordered" evidence="6">
    <location>
        <begin position="246"/>
        <end position="280"/>
    </location>
</feature>
<feature type="domain" description="Zn(2)-C6 fungal-type" evidence="7">
    <location>
        <begin position="169"/>
        <end position="198"/>
    </location>
</feature>
<feature type="compositionally biased region" description="Low complexity" evidence="6">
    <location>
        <begin position="869"/>
        <end position="884"/>
    </location>
</feature>
<evidence type="ECO:0000256" key="1">
    <source>
        <dbReference type="ARBA" id="ARBA00022723"/>
    </source>
</evidence>
<evidence type="ECO:0000259" key="7">
    <source>
        <dbReference type="PROSITE" id="PS50048"/>
    </source>
</evidence>
<dbReference type="Proteomes" id="UP001586593">
    <property type="component" value="Unassembled WGS sequence"/>
</dbReference>
<dbReference type="CDD" id="cd00067">
    <property type="entry name" value="GAL4"/>
    <property type="match status" value="1"/>
</dbReference>
<dbReference type="SMART" id="SM00906">
    <property type="entry name" value="Fungal_trans"/>
    <property type="match status" value="1"/>
</dbReference>
<keyword evidence="1" id="KW-0479">Metal-binding</keyword>
<dbReference type="InterPro" id="IPR001138">
    <property type="entry name" value="Zn2Cys6_DnaBD"/>
</dbReference>
<evidence type="ECO:0000256" key="4">
    <source>
        <dbReference type="ARBA" id="ARBA00023242"/>
    </source>
</evidence>
<dbReference type="Pfam" id="PF00172">
    <property type="entry name" value="Zn_clus"/>
    <property type="match status" value="1"/>
</dbReference>
<evidence type="ECO:0000313" key="9">
    <source>
        <dbReference type="Proteomes" id="UP001586593"/>
    </source>
</evidence>
<dbReference type="InterPro" id="IPR051127">
    <property type="entry name" value="Fungal_SecMet_Regulators"/>
</dbReference>
<keyword evidence="2" id="KW-0805">Transcription regulation</keyword>
<dbReference type="PROSITE" id="PS50048">
    <property type="entry name" value="ZN2_CY6_FUNGAL_2"/>
    <property type="match status" value="1"/>
</dbReference>
<keyword evidence="4" id="KW-0539">Nucleus</keyword>
<name>A0ABR3VVX6_9PEZI</name>
<dbReference type="EMBL" id="JAZHXJ010001036">
    <property type="protein sequence ID" value="KAL1846408.1"/>
    <property type="molecule type" value="Genomic_DNA"/>
</dbReference>
<dbReference type="CDD" id="cd12148">
    <property type="entry name" value="fungal_TF_MHR"/>
    <property type="match status" value="1"/>
</dbReference>
<feature type="region of interest" description="Disordered" evidence="6">
    <location>
        <begin position="1"/>
        <end position="163"/>
    </location>
</feature>
<dbReference type="InterPro" id="IPR036864">
    <property type="entry name" value="Zn2-C6_fun-type_DNA-bd_sf"/>
</dbReference>
<organism evidence="8 9">
    <name type="scientific">Phialemonium thermophilum</name>
    <dbReference type="NCBI Taxonomy" id="223376"/>
    <lineage>
        <taxon>Eukaryota</taxon>
        <taxon>Fungi</taxon>
        <taxon>Dikarya</taxon>
        <taxon>Ascomycota</taxon>
        <taxon>Pezizomycotina</taxon>
        <taxon>Sordariomycetes</taxon>
        <taxon>Sordariomycetidae</taxon>
        <taxon>Cephalothecales</taxon>
        <taxon>Cephalothecaceae</taxon>
        <taxon>Phialemonium</taxon>
    </lineage>
</organism>
<evidence type="ECO:0000313" key="8">
    <source>
        <dbReference type="EMBL" id="KAL1846408.1"/>
    </source>
</evidence>
<evidence type="ECO:0000256" key="5">
    <source>
        <dbReference type="SAM" id="Coils"/>
    </source>
</evidence>
<feature type="compositionally biased region" description="Basic residues" evidence="6">
    <location>
        <begin position="97"/>
        <end position="108"/>
    </location>
</feature>
<comment type="caution">
    <text evidence="8">The sequence shown here is derived from an EMBL/GenBank/DDBJ whole genome shotgun (WGS) entry which is preliminary data.</text>
</comment>
<feature type="region of interest" description="Disordered" evidence="6">
    <location>
        <begin position="314"/>
        <end position="351"/>
    </location>
</feature>
<feature type="compositionally biased region" description="Polar residues" evidence="6">
    <location>
        <begin position="42"/>
        <end position="52"/>
    </location>
</feature>
<gene>
    <name evidence="8" type="ORF">VTK73DRAFT_288</name>
</gene>
<dbReference type="InterPro" id="IPR007219">
    <property type="entry name" value="XnlR_reg_dom"/>
</dbReference>
<dbReference type="PROSITE" id="PS00463">
    <property type="entry name" value="ZN2_CY6_FUNGAL_1"/>
    <property type="match status" value="1"/>
</dbReference>
<keyword evidence="5" id="KW-0175">Coiled coil</keyword>
<keyword evidence="3" id="KW-0804">Transcription</keyword>
<feature type="compositionally biased region" description="Low complexity" evidence="6">
    <location>
        <begin position="54"/>
        <end position="69"/>
    </location>
</feature>
<feature type="region of interest" description="Disordered" evidence="6">
    <location>
        <begin position="859"/>
        <end position="904"/>
    </location>
</feature>
<keyword evidence="9" id="KW-1185">Reference proteome</keyword>
<dbReference type="Gene3D" id="4.10.240.10">
    <property type="entry name" value="Zn(2)-C6 fungal-type DNA-binding domain"/>
    <property type="match status" value="1"/>
</dbReference>
<feature type="compositionally biased region" description="Pro residues" evidence="6">
    <location>
        <begin position="70"/>
        <end position="86"/>
    </location>
</feature>
<dbReference type="PANTHER" id="PTHR47424">
    <property type="entry name" value="REGULATORY PROTEIN GAL4"/>
    <property type="match status" value="1"/>
</dbReference>
<sequence>MDQLENQVSDLRHFLTSTPQPPPLPVSPAGSGGGSSHHAVTPSLSMIETPSHPQGPFAGAAAAAYSPGGPQHPPPHPAPSLPPPPSMLGDNSALHRDHNHHHHQHMQHQHQDQHQHQHQHQHQRYQSQYYHSPDPAGSGAASGNAKRKTAEEENAAKQQRKRTRYTSIACNECKRRKIKCNGQTPCQRCGNLALQCLYEPNCCSHDFKETEEYKRMTEQINRLQDQLNGLVSNVEALRQQQQDILRKTPSHDRVLPPPPAMAASYPSSTSLPASAPRSPGGLAPRVLPSFSGPTSMTYTVDIAKDTLHRMGYTANPDGAEEDERPAAVSSISPRMRPDTARSTSRMGTTDPLWQFDKDEMVRLCRVHEEEVGIMYPVIDIQDVIDHAKSLATWMEARRKEGLLSPALMQEDVFTDLKTCTLKIIMCCALSVEEHSNSAKALQLYESMRDIVERKLMDDPADVANLPFLALVAGYRFLSNDEILAWRVMGQVARLCLELGLHRRDGLQRIPDEQSRRSAINTFWSAYILDRRWSFGTGLPYVCHDDKIDPKLPMPDNHPFLVAMITYSRLAAKIWRLIDYFEPAIIRELKQQDFEKLDAEILEWYESVPEQIKVPSLNSAVPLVPAPSSGSYDIQRLQVWTRLRLNQMRIWLHTPVLHSASSIAANPTLAQRAVDLAKDTIGYLARLNDASNMYRRIQVFYHQFLTSAIAVLFLASTHAPLQFSANCRVEFYMAVDLVKDMSARSWVSQRLWRTIRSLKAFAPQLGLEEYGPGSANGAPPHPASAAAAAVGLNGAAVGPGGGAGDGYKGVGGAPSLRTPTVLASDAARVAQQQRIEDVTNGLKLQTEMARVFGGFMDRKAREPRSHSHPHAMSSPQSQQQQQQSPLVGDVHIASSASASPDDGSNVLMYETLKDLF</sequence>
<dbReference type="PANTHER" id="PTHR47424:SF5">
    <property type="entry name" value="ZN(II)2CYS6 TRANSCRIPTION FACTOR (EUROFUNG)"/>
    <property type="match status" value="1"/>
</dbReference>
<evidence type="ECO:0000256" key="2">
    <source>
        <dbReference type="ARBA" id="ARBA00023015"/>
    </source>
</evidence>
<protein>
    <recommendedName>
        <fullName evidence="7">Zn(2)-C6 fungal-type domain-containing protein</fullName>
    </recommendedName>
</protein>
<evidence type="ECO:0000256" key="6">
    <source>
        <dbReference type="SAM" id="MobiDB-lite"/>
    </source>
</evidence>
<feature type="coiled-coil region" evidence="5">
    <location>
        <begin position="213"/>
        <end position="240"/>
    </location>
</feature>
<dbReference type="SMART" id="SM00066">
    <property type="entry name" value="GAL4"/>
    <property type="match status" value="1"/>
</dbReference>
<reference evidence="8 9" key="1">
    <citation type="journal article" date="2024" name="Commun. Biol.">
        <title>Comparative genomic analysis of thermophilic fungi reveals convergent evolutionary adaptations and gene losses.</title>
        <authorList>
            <person name="Steindorff A.S."/>
            <person name="Aguilar-Pontes M.V."/>
            <person name="Robinson A.J."/>
            <person name="Andreopoulos B."/>
            <person name="LaButti K."/>
            <person name="Kuo A."/>
            <person name="Mondo S."/>
            <person name="Riley R."/>
            <person name="Otillar R."/>
            <person name="Haridas S."/>
            <person name="Lipzen A."/>
            <person name="Grimwood J."/>
            <person name="Schmutz J."/>
            <person name="Clum A."/>
            <person name="Reid I.D."/>
            <person name="Moisan M.C."/>
            <person name="Butler G."/>
            <person name="Nguyen T.T.M."/>
            <person name="Dewar K."/>
            <person name="Conant G."/>
            <person name="Drula E."/>
            <person name="Henrissat B."/>
            <person name="Hansel C."/>
            <person name="Singer S."/>
            <person name="Hutchinson M.I."/>
            <person name="de Vries R.P."/>
            <person name="Natvig D.O."/>
            <person name="Powell A.J."/>
            <person name="Tsang A."/>
            <person name="Grigoriev I.V."/>
        </authorList>
    </citation>
    <scope>NUCLEOTIDE SEQUENCE [LARGE SCALE GENOMIC DNA]</scope>
    <source>
        <strain evidence="8 9">ATCC 24622</strain>
    </source>
</reference>
<proteinExistence type="predicted"/>
<dbReference type="Pfam" id="PF04082">
    <property type="entry name" value="Fungal_trans"/>
    <property type="match status" value="1"/>
</dbReference>
<dbReference type="SUPFAM" id="SSF57701">
    <property type="entry name" value="Zn2/Cys6 DNA-binding domain"/>
    <property type="match status" value="1"/>
</dbReference>
<evidence type="ECO:0000256" key="3">
    <source>
        <dbReference type="ARBA" id="ARBA00023163"/>
    </source>
</evidence>